<dbReference type="EMBL" id="OU015584">
    <property type="protein sequence ID" value="CAG5080077.1"/>
    <property type="molecule type" value="Genomic_DNA"/>
</dbReference>
<protein>
    <recommendedName>
        <fullName evidence="2">PLD phosphodiesterase domain-containing protein</fullName>
    </recommendedName>
</protein>
<proteinExistence type="predicted"/>
<dbReference type="GO" id="GO:0006793">
    <property type="term" value="P:phosphorus metabolic process"/>
    <property type="evidence" value="ECO:0007669"/>
    <property type="project" value="UniProtKB-ARBA"/>
</dbReference>
<dbReference type="InterPro" id="IPR001736">
    <property type="entry name" value="PLipase_D/transphosphatidylase"/>
</dbReference>
<dbReference type="GO" id="GO:0003824">
    <property type="term" value="F:catalytic activity"/>
    <property type="evidence" value="ECO:0007669"/>
    <property type="project" value="InterPro"/>
</dbReference>
<evidence type="ECO:0000259" key="2">
    <source>
        <dbReference type="PROSITE" id="PS50035"/>
    </source>
</evidence>
<dbReference type="Pfam" id="PF13091">
    <property type="entry name" value="PLDc_2"/>
    <property type="match status" value="1"/>
</dbReference>
<sequence length="535" mass="64304">MKTTFLGNGLDSGKKNNVGKQLAKSFESKDYKKFYGFVAFATLSGFKPFMLELEIAKSNYEEIKFFIGIDHKITSEDALEFLLNESIETYIYYDESSYRKIYHPKLFLFEGRDISRIIIGSTNLTYQALHSNVEASIQLDIKKDDLTALSEIKDYYSSLLDLSSPHIKLLSKEYLEILKKRGLLSNGEEEEEEDDDVNENNETKKTYDYDQKFTENDKENFDKLLVRYISYKKEKRPDGIVSKHFENEQDKELFRWYQKMHALYNQDTNSLPFEYFEKLLEAEFPFDGVGRENKRAIEWEKNFNKVVEYKNKVSPDTPYTYVPQFKNKYHPYYEVGRWCAWQKQRRKGNKNYGPLLTPHEEKRMNSINFIWEYDSQMYRRAKDDEWKDNLKELEKYYKIKLNYKTVPSQKTYIGHWLSDQMSFKTKQDKEGRNDLLSSEKVEMLGKLLIKNGVEWEWRNQKEREGIEDKIKIWQFIEKLKTEGNYEKFREEKPEVLKKYNNKIAQLRRQTKGWNNEKNKWKFELVDKVGFPYKKE</sequence>
<dbReference type="Proteomes" id="UP000683507">
    <property type="component" value="Chromosome"/>
</dbReference>
<dbReference type="RefSeq" id="WP_258541388.1">
    <property type="nucleotide sequence ID" value="NZ_OU015584.1"/>
</dbReference>
<dbReference type="Gene3D" id="3.30.870.10">
    <property type="entry name" value="Endonuclease Chain A"/>
    <property type="match status" value="1"/>
</dbReference>
<gene>
    <name evidence="3" type="ORF">CRYO30217_01175</name>
</gene>
<keyword evidence="4" id="KW-1185">Reference proteome</keyword>
<feature type="compositionally biased region" description="Acidic residues" evidence="1">
    <location>
        <begin position="187"/>
        <end position="199"/>
    </location>
</feature>
<accession>A0A916JLX4</accession>
<evidence type="ECO:0000256" key="1">
    <source>
        <dbReference type="SAM" id="MobiDB-lite"/>
    </source>
</evidence>
<organism evidence="3 4">
    <name type="scientific">Parvicella tangerina</name>
    <dbReference type="NCBI Taxonomy" id="2829795"/>
    <lineage>
        <taxon>Bacteria</taxon>
        <taxon>Pseudomonadati</taxon>
        <taxon>Bacteroidota</taxon>
        <taxon>Flavobacteriia</taxon>
        <taxon>Flavobacteriales</taxon>
        <taxon>Parvicellaceae</taxon>
        <taxon>Parvicella</taxon>
    </lineage>
</organism>
<dbReference type="PROSITE" id="PS50035">
    <property type="entry name" value="PLD"/>
    <property type="match status" value="1"/>
</dbReference>
<evidence type="ECO:0000313" key="4">
    <source>
        <dbReference type="Proteomes" id="UP000683507"/>
    </source>
</evidence>
<dbReference type="KEGG" id="ptan:CRYO30217_01175"/>
<reference evidence="3" key="1">
    <citation type="submission" date="2021-04" db="EMBL/GenBank/DDBJ databases">
        <authorList>
            <person name="Rodrigo-Torres L."/>
            <person name="Arahal R. D."/>
            <person name="Lucena T."/>
        </authorList>
    </citation>
    <scope>NUCLEOTIDE SEQUENCE</scope>
    <source>
        <strain evidence="3">AS29M-1</strain>
    </source>
</reference>
<dbReference type="InterPro" id="IPR025202">
    <property type="entry name" value="PLD-like_dom"/>
</dbReference>
<feature type="region of interest" description="Disordered" evidence="1">
    <location>
        <begin position="186"/>
        <end position="206"/>
    </location>
</feature>
<name>A0A916JLX4_9FLAO</name>
<dbReference type="AlphaFoldDB" id="A0A916JLX4"/>
<feature type="domain" description="PLD phosphodiesterase" evidence="2">
    <location>
        <begin position="98"/>
        <end position="128"/>
    </location>
</feature>
<dbReference type="CDD" id="cd09117">
    <property type="entry name" value="PLDc_Bfil_DEXD_like"/>
    <property type="match status" value="1"/>
</dbReference>
<evidence type="ECO:0000313" key="3">
    <source>
        <dbReference type="EMBL" id="CAG5080077.1"/>
    </source>
</evidence>